<feature type="transmembrane region" description="Helical" evidence="9">
    <location>
        <begin position="854"/>
        <end position="882"/>
    </location>
</feature>
<feature type="region of interest" description="Disordered" evidence="8">
    <location>
        <begin position="1399"/>
        <end position="1439"/>
    </location>
</feature>
<evidence type="ECO:0000256" key="6">
    <source>
        <dbReference type="ARBA" id="ARBA00022989"/>
    </source>
</evidence>
<feature type="region of interest" description="Disordered" evidence="8">
    <location>
        <begin position="610"/>
        <end position="634"/>
    </location>
</feature>
<feature type="transmembrane region" description="Helical" evidence="9">
    <location>
        <begin position="1027"/>
        <end position="1050"/>
    </location>
</feature>
<sequence length="1818" mass="193179">MAANLMIAAASSQSPSFGGDSQSVTSTTRAGASAALHQSSNLSSPSSSSGVGGGCSPSTIIISHPQNSSNNGQQMSCSGDDRSSHNNNSNHNAASASSSSSSGLLQHSRNHSHPLLFCGSVGANNNHAESSSVSSPSSPEMAMANNNSSSGKALVPTLPSSSASTMDILNLDFVNGNSSYSHNINGAPSPVSSWPHRSSSQLNVEQQIPNLNVNVSPNTSSIAPPGGDSSSSNCAKVPLEIPDSVMKYLLTKTDSVDSTKSNQSSCGNTPGTGSSSTNNPCSSSSSTEHNKRLQEILVDLDTLQSTSEIAKVLENFNAILERIEQEDDKEALAGLEALTTPLSPSVLQCPTATVSSTSRIRNSVETLADLLLSGCGDEEDEDLLIIIDENDSESLQSGVPLSNQNNFRYDISVLIDDDHDHVGGNGGAPLPPHNHEDDEMDDDVSSLVEIEQDSGHDLDHEEGYESDRPIVRASMRKLRPVKLIPMPSSSTSHHHQYLHGRNNTSNAFSTPPPTPVTPRAGSPVDPNVGLATTLNSPIANKIIVTSLMNNLSLSPQNGGASGGASSSANSNTNKLDNSQRLASNCAAEAAGSSSSSGGATNSFVPTLDTLHVSSSSANGGSSQSGSHSRNQSNSSQIIQFHQNPVTVTTNPAGFVEVGIGNGSASGSQSQAGTSSTAGTSTTENVSGCGNAPPTSSPSPPTPSAGAPPSTTPGPGGSTSQTSPSTGNGNRATNSTSTANNGTSSSSRQRPRAPQAPASSSSTSTTQPRSTPGVHRNPAGRWPHRLSSVLAVIGCTLGLNNICRFSLLSVQYGANFILQFLFLSIVFGIPLLTFHMSIGQYLSSGIIDMWKISPIFQGIGVGLVISQAMIGIYTTVGVSWIFIYFRDSFITRADQYRWGKCVREFRDCEPIYGYNNVTAPAHMFNETVPDYFNAVVLQRASPNYPDSAYVPSSLKFTVAFNLAVVWMLVFVSLSKGLKSYGKVVHGFVLAPVAALFVLAFKMVGLVQAGGSLFGQTKWSSFFFASQTWVAAAREAFFTWGLLGACVMQITAHNRPSHSLKSDSAIVITVTLIVLMLSAFIGNACFAILTAPNSILEQTTFSYVPSSFESNSTYRFLDILNPDETVTDMYDHHHISFLMGVRVIKQGSDFHQRSGYQVLRLATELFPATMAVLAQTGISSFWTVLFYFAFVLFGIAQQIAIWHCVIKGIIAVKAKLLQSWETTITFFVCGLGFVLGLPLCTETGIFIEYFMDYAIGSGWWIMVLYLLELIAVFIVRGAPYCGENIVTVLITGRNRIASIMAPLISFIWNVIMPVAILVLSIASFKNGNIRELYDWNPKHGYRFWHIWTREVGSLIQLVPILAVPFVAILQSCRYLSSGPPDLFDRMQQLYRPNSQGLFGNPLSGSFNDNGSTGTSSSRNGSSSRGPEDPPPKYTPPPSYSTATGAKIAKFLRNSFRRSIRRLSSPSGPSTSSASPDHLPPPPNYASVILEINSQRTHQSSSCAQSTSTGGASSLMNPIMVPPPTYDESTMSGPSSKSGVSKNGESTANKLYQIQLSRTLGRSLAEGSHPTSKERASLRRIASDITSRDIARMLRASLRRTNTNQTRDSPEASTSAGIIVHHPSASAYSTNSSPGARQGVIVTIPASVDNHGVGGTPCEYTFGPNSMEKVEYDLEMLNDLSLTDRQLPTTSSAVAPGVDINRQCSSSTFGGFNFGFNRARNRNSNDSQLALITSGVYEDLTVTSGSLMGALVDGAIEIDQFTQLNLPRRDSLSQLNVLDLGGEGSASVNVNPTFQINNVNASSSHHQGDRERERGGVDSEA</sequence>
<feature type="compositionally biased region" description="Basic and acidic residues" evidence="8">
    <location>
        <begin position="1803"/>
        <end position="1818"/>
    </location>
</feature>
<dbReference type="EMBL" id="CAXLJM020000034">
    <property type="protein sequence ID" value="CAL8102506.1"/>
    <property type="molecule type" value="Genomic_DNA"/>
</dbReference>
<dbReference type="InterPro" id="IPR000175">
    <property type="entry name" value="Na/ntran_symport"/>
</dbReference>
<dbReference type="PANTHER" id="PTHR11616">
    <property type="entry name" value="SODIUM/CHLORIDE DEPENDENT TRANSPORTER"/>
    <property type="match status" value="1"/>
</dbReference>
<accession>A0ABP1QK88</accession>
<evidence type="ECO:0000313" key="10">
    <source>
        <dbReference type="EMBL" id="CAL8102506.1"/>
    </source>
</evidence>
<feature type="region of interest" description="Disordered" evidence="8">
    <location>
        <begin position="256"/>
        <end position="288"/>
    </location>
</feature>
<gene>
    <name evidence="10" type="ORF">ODALV1_LOCUS11163</name>
</gene>
<dbReference type="PANTHER" id="PTHR11616:SF323">
    <property type="entry name" value="SODIUM-DEPENDENT TRANSPORTER BEDRAGGLED"/>
    <property type="match status" value="1"/>
</dbReference>
<keyword evidence="11" id="KW-1185">Reference proteome</keyword>
<feature type="transmembrane region" description="Helical" evidence="9">
    <location>
        <begin position="953"/>
        <end position="973"/>
    </location>
</feature>
<organism evidence="10 11">
    <name type="scientific">Orchesella dallaii</name>
    <dbReference type="NCBI Taxonomy" id="48710"/>
    <lineage>
        <taxon>Eukaryota</taxon>
        <taxon>Metazoa</taxon>
        <taxon>Ecdysozoa</taxon>
        <taxon>Arthropoda</taxon>
        <taxon>Hexapoda</taxon>
        <taxon>Collembola</taxon>
        <taxon>Entomobryomorpha</taxon>
        <taxon>Entomobryoidea</taxon>
        <taxon>Orchesellidae</taxon>
        <taxon>Orchesellinae</taxon>
        <taxon>Orchesella</taxon>
    </lineage>
</organism>
<feature type="region of interest" description="Disordered" evidence="8">
    <location>
        <begin position="1"/>
        <end position="109"/>
    </location>
</feature>
<feature type="compositionally biased region" description="Polar residues" evidence="8">
    <location>
        <begin position="256"/>
        <end position="273"/>
    </location>
</feature>
<comment type="caution">
    <text evidence="10">The sequence shown here is derived from an EMBL/GenBank/DDBJ whole genome shotgun (WGS) entry which is preliminary data.</text>
</comment>
<feature type="compositionally biased region" description="Low complexity" evidence="8">
    <location>
        <begin position="1401"/>
        <end position="1422"/>
    </location>
</feature>
<feature type="region of interest" description="Disordered" evidence="8">
    <location>
        <begin position="658"/>
        <end position="779"/>
    </location>
</feature>
<name>A0ABP1QK88_9HEXA</name>
<feature type="compositionally biased region" description="Low complexity" evidence="8">
    <location>
        <begin position="39"/>
        <end position="49"/>
    </location>
</feature>
<feature type="compositionally biased region" description="Low complexity" evidence="8">
    <location>
        <begin position="130"/>
        <end position="139"/>
    </location>
</feature>
<feature type="region of interest" description="Disordered" evidence="8">
    <location>
        <begin position="487"/>
        <end position="528"/>
    </location>
</feature>
<feature type="region of interest" description="Disordered" evidence="8">
    <location>
        <begin position="1458"/>
        <end position="1542"/>
    </location>
</feature>
<feature type="transmembrane region" description="Helical" evidence="9">
    <location>
        <begin position="1183"/>
        <end position="1210"/>
    </location>
</feature>
<feature type="compositionally biased region" description="Low complexity" evidence="8">
    <location>
        <begin position="662"/>
        <end position="682"/>
    </location>
</feature>
<evidence type="ECO:0000256" key="8">
    <source>
        <dbReference type="SAM" id="MobiDB-lite"/>
    </source>
</evidence>
<evidence type="ECO:0000256" key="5">
    <source>
        <dbReference type="ARBA" id="ARBA00022847"/>
    </source>
</evidence>
<keyword evidence="3" id="KW-0813">Transport</keyword>
<evidence type="ECO:0000256" key="1">
    <source>
        <dbReference type="ARBA" id="ARBA00004141"/>
    </source>
</evidence>
<feature type="region of interest" description="Disordered" evidence="8">
    <location>
        <begin position="418"/>
        <end position="442"/>
    </location>
</feature>
<proteinExistence type="inferred from homology"/>
<feature type="compositionally biased region" description="Polar residues" evidence="8">
    <location>
        <begin position="1489"/>
        <end position="1513"/>
    </location>
</feature>
<feature type="transmembrane region" description="Helical" evidence="9">
    <location>
        <begin position="1297"/>
        <end position="1322"/>
    </location>
</feature>
<dbReference type="InterPro" id="IPR037272">
    <property type="entry name" value="SNS_sf"/>
</dbReference>
<feature type="region of interest" description="Disordered" evidence="8">
    <location>
        <begin position="1795"/>
        <end position="1818"/>
    </location>
</feature>
<feature type="compositionally biased region" description="Low complexity" evidence="8">
    <location>
        <begin position="274"/>
        <end position="287"/>
    </location>
</feature>
<feature type="region of interest" description="Disordered" evidence="8">
    <location>
        <begin position="556"/>
        <end position="576"/>
    </location>
</feature>
<keyword evidence="7 9" id="KW-0472">Membrane</keyword>
<feature type="transmembrane region" description="Helical" evidence="9">
    <location>
        <begin position="811"/>
        <end position="833"/>
    </location>
</feature>
<keyword evidence="6 9" id="KW-1133">Transmembrane helix</keyword>
<feature type="transmembrane region" description="Helical" evidence="9">
    <location>
        <begin position="1257"/>
        <end position="1276"/>
    </location>
</feature>
<feature type="transmembrane region" description="Helical" evidence="9">
    <location>
        <begin position="1222"/>
        <end position="1245"/>
    </location>
</feature>
<dbReference type="SUPFAM" id="SSF161070">
    <property type="entry name" value="SNF-like"/>
    <property type="match status" value="1"/>
</dbReference>
<feature type="compositionally biased region" description="Low complexity" evidence="8">
    <location>
        <begin position="1461"/>
        <end position="1473"/>
    </location>
</feature>
<feature type="transmembrane region" description="Helical" evidence="9">
    <location>
        <begin position="1062"/>
        <end position="1087"/>
    </location>
</feature>
<keyword evidence="5" id="KW-0769">Symport</keyword>
<feature type="compositionally biased region" description="Polar residues" evidence="8">
    <location>
        <begin position="10"/>
        <end position="30"/>
    </location>
</feature>
<evidence type="ECO:0000313" key="11">
    <source>
        <dbReference type="Proteomes" id="UP001642540"/>
    </source>
</evidence>
<evidence type="ECO:0000256" key="2">
    <source>
        <dbReference type="ARBA" id="ARBA00006459"/>
    </source>
</evidence>
<dbReference type="PRINTS" id="PR00176">
    <property type="entry name" value="NANEUSMPORT"/>
</dbReference>
<evidence type="ECO:0000256" key="3">
    <source>
        <dbReference type="ARBA" id="ARBA00022448"/>
    </source>
</evidence>
<feature type="compositionally biased region" description="Low complexity" evidence="8">
    <location>
        <begin position="717"/>
        <end position="771"/>
    </location>
</feature>
<feature type="compositionally biased region" description="Low complexity" evidence="8">
    <location>
        <begin position="85"/>
        <end position="102"/>
    </location>
</feature>
<feature type="region of interest" description="Disordered" evidence="8">
    <location>
        <begin position="126"/>
        <end position="158"/>
    </location>
</feature>
<comment type="subcellular location">
    <subcellularLocation>
        <location evidence="1">Membrane</location>
        <topology evidence="1">Multi-pass membrane protein</topology>
    </subcellularLocation>
</comment>
<protein>
    <submittedName>
        <fullName evidence="10">Uncharacterized protein</fullName>
    </submittedName>
</protein>
<feature type="compositionally biased region" description="Polar residues" evidence="8">
    <location>
        <begin position="59"/>
        <end position="77"/>
    </location>
</feature>
<feature type="transmembrane region" description="Helical" evidence="9">
    <location>
        <begin position="985"/>
        <end position="1007"/>
    </location>
</feature>
<evidence type="ECO:0000256" key="4">
    <source>
        <dbReference type="ARBA" id="ARBA00022692"/>
    </source>
</evidence>
<evidence type="ECO:0000256" key="9">
    <source>
        <dbReference type="SAM" id="Phobius"/>
    </source>
</evidence>
<reference evidence="10 11" key="1">
    <citation type="submission" date="2024-08" db="EMBL/GenBank/DDBJ databases">
        <authorList>
            <person name="Cucini C."/>
            <person name="Frati F."/>
        </authorList>
    </citation>
    <scope>NUCLEOTIDE SEQUENCE [LARGE SCALE GENOMIC DNA]</scope>
</reference>
<keyword evidence="4 9" id="KW-0812">Transmembrane</keyword>
<dbReference type="Proteomes" id="UP001642540">
    <property type="component" value="Unassembled WGS sequence"/>
</dbReference>
<evidence type="ECO:0000256" key="7">
    <source>
        <dbReference type="ARBA" id="ARBA00023136"/>
    </source>
</evidence>
<feature type="compositionally biased region" description="Polar residues" evidence="8">
    <location>
        <begin position="1524"/>
        <end position="1542"/>
    </location>
</feature>
<dbReference type="Pfam" id="PF00209">
    <property type="entry name" value="SNF"/>
    <property type="match status" value="1"/>
</dbReference>
<comment type="similarity">
    <text evidence="2">Belongs to the sodium:neurotransmitter symporter (SNF) (TC 2.A.22) family.</text>
</comment>
<dbReference type="PROSITE" id="PS50267">
    <property type="entry name" value="NA_NEUROTRAN_SYMP_3"/>
    <property type="match status" value="1"/>
</dbReference>
<feature type="compositionally biased region" description="Low complexity" evidence="8">
    <location>
        <begin position="613"/>
        <end position="634"/>
    </location>
</feature>